<protein>
    <recommendedName>
        <fullName evidence="3">PAAR domain-containing protein</fullName>
    </recommendedName>
</protein>
<evidence type="ECO:0000313" key="1">
    <source>
        <dbReference type="EMBL" id="KDM56001.1"/>
    </source>
</evidence>
<sequence length="280" mass="30267">MATPYITIGCPTTGGGQVISGNSLFLIDGIAVACVGDKATCPTHKIVATIVSGDPNMQIFGKAAARVNDSLSCGCKLLPKQNLVVQDNGGGAASSAAKSSPAPMSQKQPATDTFVKDEYENYYIENTKTTMVPFKPWLYPYDQDKATLFGLAMQAMSGACTFEVSYKFEKQNLFVTATLLPPALKGDATIYPQAALRLFKDKKQIGDVVRLKVEKGYWNTENDRQPVGSCEIKLPPPDLSVITVQLTMKYDAKFDGGTVVTNPPHVVHEFTITSAARRKK</sequence>
<organism evidence="1 2">
    <name type="scientific">Acinetobacter nosocomialis</name>
    <dbReference type="NCBI Taxonomy" id="106654"/>
    <lineage>
        <taxon>Bacteria</taxon>
        <taxon>Pseudomonadati</taxon>
        <taxon>Pseudomonadota</taxon>
        <taxon>Gammaproteobacteria</taxon>
        <taxon>Moraxellales</taxon>
        <taxon>Moraxellaceae</taxon>
        <taxon>Acinetobacter</taxon>
        <taxon>Acinetobacter calcoaceticus/baumannii complex</taxon>
    </lineage>
</organism>
<dbReference type="Pfam" id="PF05488">
    <property type="entry name" value="PAAR_motif"/>
    <property type="match status" value="1"/>
</dbReference>
<evidence type="ECO:0008006" key="3">
    <source>
        <dbReference type="Google" id="ProtNLM"/>
    </source>
</evidence>
<dbReference type="RefSeq" id="WP_000235276.1">
    <property type="nucleotide sequence ID" value="NZ_BBSR01000002.1"/>
</dbReference>
<name>A0A836MK20_ACINO</name>
<dbReference type="AlphaFoldDB" id="A0A836MK20"/>
<reference evidence="1 2" key="1">
    <citation type="submission" date="2014-04" db="EMBL/GenBank/DDBJ databases">
        <title>The Genome Sequence of Acinetobacter baumanii BIDMC 57.</title>
        <authorList>
            <consortium name="The Broad Institute Genomics Platform"/>
            <consortium name="The Broad Institute Genome Sequencing Center for Infectious Disease"/>
            <person name="Murphy C."/>
            <person name="Cosimi L."/>
            <person name="Cerqueira G."/>
            <person name="Feldgarden M."/>
            <person name="Earl A."/>
            <person name="Spencer M.D."/>
            <person name="Fodor A."/>
            <person name="Sautter R.L."/>
            <person name="Hung D."/>
            <person name="Onderdonk A.B."/>
            <person name="Ernst C."/>
            <person name="Delaney M."/>
            <person name="DuBois A."/>
            <person name="Young S.K."/>
            <person name="Zeng Q."/>
            <person name="Gargeya S."/>
            <person name="Abouelleil A."/>
            <person name="Alvarado L."/>
            <person name="Chapman S.B."/>
            <person name="Gainer-Dewar J."/>
            <person name="Goldberg J."/>
            <person name="Griggs A."/>
            <person name="Gujja S."/>
            <person name="Hansen M."/>
            <person name="Howarth C."/>
            <person name="Imamovic A."/>
            <person name="Larimer J."/>
            <person name="Pearson M."/>
            <person name="Poon T.W."/>
            <person name="Priest M."/>
            <person name="Roberts A."/>
            <person name="Saif S."/>
            <person name="Shea T."/>
            <person name="Sykes S."/>
            <person name="Wortman J."/>
            <person name="Nusbaum C."/>
            <person name="Birren B."/>
        </authorList>
    </citation>
    <scope>NUCLEOTIDE SEQUENCE [LARGE SCALE GENOMIC DNA]</scope>
    <source>
        <strain evidence="1 2">BIDMC 57</strain>
    </source>
</reference>
<dbReference type="Proteomes" id="UP000027208">
    <property type="component" value="Unassembled WGS sequence"/>
</dbReference>
<dbReference type="Gene3D" id="2.60.200.60">
    <property type="match status" value="1"/>
</dbReference>
<dbReference type="EMBL" id="JMUI01000007">
    <property type="protein sequence ID" value="KDM56001.1"/>
    <property type="molecule type" value="Genomic_DNA"/>
</dbReference>
<gene>
    <name evidence="1" type="ORF">AE32_02159</name>
</gene>
<proteinExistence type="predicted"/>
<dbReference type="InterPro" id="IPR008727">
    <property type="entry name" value="PAAR_motif"/>
</dbReference>
<accession>A0A836MK20</accession>
<dbReference type="CDD" id="cd14744">
    <property type="entry name" value="PAAR_CT_2"/>
    <property type="match status" value="1"/>
</dbReference>
<evidence type="ECO:0000313" key="2">
    <source>
        <dbReference type="Proteomes" id="UP000027208"/>
    </source>
</evidence>
<comment type="caution">
    <text evidence="1">The sequence shown here is derived from an EMBL/GenBank/DDBJ whole genome shotgun (WGS) entry which is preliminary data.</text>
</comment>